<gene>
    <name evidence="1" type="ORF">EZS28_002452</name>
</gene>
<comment type="caution">
    <text evidence="1">The sequence shown here is derived from an EMBL/GenBank/DDBJ whole genome shotgun (WGS) entry which is preliminary data.</text>
</comment>
<evidence type="ECO:0000313" key="2">
    <source>
        <dbReference type="Proteomes" id="UP000324800"/>
    </source>
</evidence>
<dbReference type="Proteomes" id="UP000324800">
    <property type="component" value="Unassembled WGS sequence"/>
</dbReference>
<accession>A0A5J4X5C8</accession>
<reference evidence="1 2" key="1">
    <citation type="submission" date="2019-03" db="EMBL/GenBank/DDBJ databases">
        <title>Single cell metagenomics reveals metabolic interactions within the superorganism composed of flagellate Streblomastix strix and complex community of Bacteroidetes bacteria on its surface.</title>
        <authorList>
            <person name="Treitli S.C."/>
            <person name="Kolisko M."/>
            <person name="Husnik F."/>
            <person name="Keeling P."/>
            <person name="Hampl V."/>
        </authorList>
    </citation>
    <scope>NUCLEOTIDE SEQUENCE [LARGE SCALE GENOMIC DNA]</scope>
    <source>
        <strain evidence="1">ST1C</strain>
    </source>
</reference>
<dbReference type="AlphaFoldDB" id="A0A5J4X5C8"/>
<sequence>MSNVITTLGTATGGGNAIIDISIDGNILTPAKNKNFLDADYDQSISGQKIFNITIHSVGIMVQTYDNSSIVYAEGGVRSIADIYSASYYKSEDDALLLLKADKIQLIDSYTKGETNNLLNYKADTGVSYTKGEDDALLLLKADKSTTYTKTETDQLI</sequence>
<proteinExistence type="predicted"/>
<name>A0A5J4X5C8_9EUKA</name>
<organism evidence="1 2">
    <name type="scientific">Streblomastix strix</name>
    <dbReference type="NCBI Taxonomy" id="222440"/>
    <lineage>
        <taxon>Eukaryota</taxon>
        <taxon>Metamonada</taxon>
        <taxon>Preaxostyla</taxon>
        <taxon>Oxymonadida</taxon>
        <taxon>Streblomastigidae</taxon>
        <taxon>Streblomastix</taxon>
    </lineage>
</organism>
<protein>
    <submittedName>
        <fullName evidence="1">Uncharacterized protein</fullName>
    </submittedName>
</protein>
<dbReference type="EMBL" id="SNRW01000296">
    <property type="protein sequence ID" value="KAA6402022.1"/>
    <property type="molecule type" value="Genomic_DNA"/>
</dbReference>
<evidence type="ECO:0000313" key="1">
    <source>
        <dbReference type="EMBL" id="KAA6402022.1"/>
    </source>
</evidence>